<feature type="transmembrane region" description="Helical" evidence="5">
    <location>
        <begin position="170"/>
        <end position="192"/>
    </location>
</feature>
<dbReference type="HOGENOM" id="CLU_048347_3_2_1"/>
<reference evidence="7 9" key="2">
    <citation type="journal article" date="2013" name="Nature">
        <title>Insights into bilaterian evolution from three spiralian genomes.</title>
        <authorList>
            <person name="Simakov O."/>
            <person name="Marletaz F."/>
            <person name="Cho S.J."/>
            <person name="Edsinger-Gonzales E."/>
            <person name="Havlak P."/>
            <person name="Hellsten U."/>
            <person name="Kuo D.H."/>
            <person name="Larsson T."/>
            <person name="Lv J."/>
            <person name="Arendt D."/>
            <person name="Savage R."/>
            <person name="Osoegawa K."/>
            <person name="de Jong P."/>
            <person name="Grimwood J."/>
            <person name="Chapman J.A."/>
            <person name="Shapiro H."/>
            <person name="Aerts A."/>
            <person name="Otillar R.P."/>
            <person name="Terry A.Y."/>
            <person name="Boore J.L."/>
            <person name="Grigoriev I.V."/>
            <person name="Lindberg D.R."/>
            <person name="Seaver E.C."/>
            <person name="Weisblat D.A."/>
            <person name="Putnam N.H."/>
            <person name="Rokhsar D.S."/>
        </authorList>
    </citation>
    <scope>NUCLEOTIDE SEQUENCE</scope>
    <source>
        <strain evidence="7 9">I ESC-2004</strain>
    </source>
</reference>
<sequence>MKSSSSPSGSSAALQSSAAAPPQKEVSRSVITLCLVLNVCLSISIVMLNKTVYTYYSFPNMTMTCIHFIFTTIGMVICKMLGIFTPKSLPIGKMIPISLTFCGFVVLTNLSLQTNSVGTYQLIKTMTTPCIIALQTVFYKRSFSTKVKFTLIPISTGVFLNSYFDLRFNILGICYASAGVLVTSLYQVWVGEKQTEFKVNSMQLLYYQAPLSALCVACVVPFFEPVFGVGGLFGPWAYQAIILVSITGIVAFAVNLSIFWIIGNTSPLTYNMVGHLKFCLTLAGGFILFADPLRPVQLGGILLTFSGIVGYTHFKMQEQKVQKEHDLLAEKARKVEEQMEQK</sequence>
<evidence type="ECO:0000313" key="7">
    <source>
        <dbReference type="EMBL" id="ELU12275.1"/>
    </source>
</evidence>
<feature type="domain" description="Sugar phosphate transporter" evidence="6">
    <location>
        <begin position="33"/>
        <end position="311"/>
    </location>
</feature>
<evidence type="ECO:0000259" key="6">
    <source>
        <dbReference type="Pfam" id="PF03151"/>
    </source>
</evidence>
<feature type="transmembrane region" description="Helical" evidence="5">
    <location>
        <begin position="61"/>
        <end position="82"/>
    </location>
</feature>
<keyword evidence="9" id="KW-1185">Reference proteome</keyword>
<dbReference type="Proteomes" id="UP000014760">
    <property type="component" value="Unassembled WGS sequence"/>
</dbReference>
<dbReference type="EMBL" id="AMQN01005481">
    <property type="status" value="NOT_ANNOTATED_CDS"/>
    <property type="molecule type" value="Genomic_DNA"/>
</dbReference>
<dbReference type="InterPro" id="IPR050186">
    <property type="entry name" value="TPT_transporter"/>
</dbReference>
<evidence type="ECO:0000313" key="9">
    <source>
        <dbReference type="Proteomes" id="UP000014760"/>
    </source>
</evidence>
<dbReference type="EMBL" id="KB296106">
    <property type="protein sequence ID" value="ELU12275.1"/>
    <property type="molecule type" value="Genomic_DNA"/>
</dbReference>
<evidence type="ECO:0000256" key="2">
    <source>
        <dbReference type="ARBA" id="ARBA00022692"/>
    </source>
</evidence>
<feature type="transmembrane region" description="Helical" evidence="5">
    <location>
        <begin position="236"/>
        <end position="262"/>
    </location>
</feature>
<name>R7V975_CAPTE</name>
<feature type="transmembrane region" description="Helical" evidence="5">
    <location>
        <begin position="204"/>
        <end position="224"/>
    </location>
</feature>
<keyword evidence="4 5" id="KW-0472">Membrane</keyword>
<evidence type="ECO:0000256" key="3">
    <source>
        <dbReference type="ARBA" id="ARBA00022989"/>
    </source>
</evidence>
<feature type="transmembrane region" description="Helical" evidence="5">
    <location>
        <begin position="296"/>
        <end position="314"/>
    </location>
</feature>
<dbReference type="STRING" id="283909.R7V975"/>
<feature type="transmembrane region" description="Helical" evidence="5">
    <location>
        <begin position="274"/>
        <end position="290"/>
    </location>
</feature>
<keyword evidence="3 5" id="KW-1133">Transmembrane helix</keyword>
<evidence type="ECO:0000256" key="4">
    <source>
        <dbReference type="ARBA" id="ARBA00023136"/>
    </source>
</evidence>
<feature type="transmembrane region" description="Helical" evidence="5">
    <location>
        <begin position="29"/>
        <end position="49"/>
    </location>
</feature>
<dbReference type="Pfam" id="PF03151">
    <property type="entry name" value="TPT"/>
    <property type="match status" value="1"/>
</dbReference>
<accession>R7V975</accession>
<dbReference type="OrthoDB" id="5547497at2759"/>
<protein>
    <recommendedName>
        <fullName evidence="6">Sugar phosphate transporter domain-containing protein</fullName>
    </recommendedName>
</protein>
<comment type="subcellular location">
    <subcellularLocation>
        <location evidence="1">Membrane</location>
        <topology evidence="1">Multi-pass membrane protein</topology>
    </subcellularLocation>
</comment>
<dbReference type="EnsemblMetazoa" id="CapteT114690">
    <property type="protein sequence ID" value="CapteP114690"/>
    <property type="gene ID" value="CapteG114690"/>
</dbReference>
<gene>
    <name evidence="7" type="ORF">CAPTEDRAFT_114690</name>
</gene>
<dbReference type="AlphaFoldDB" id="R7V975"/>
<proteinExistence type="predicted"/>
<feature type="transmembrane region" description="Helical" evidence="5">
    <location>
        <begin position="94"/>
        <end position="112"/>
    </location>
</feature>
<evidence type="ECO:0000313" key="8">
    <source>
        <dbReference type="EnsemblMetazoa" id="CapteP114690"/>
    </source>
</evidence>
<organism evidence="7">
    <name type="scientific">Capitella teleta</name>
    <name type="common">Polychaete worm</name>
    <dbReference type="NCBI Taxonomy" id="283909"/>
    <lineage>
        <taxon>Eukaryota</taxon>
        <taxon>Metazoa</taxon>
        <taxon>Spiralia</taxon>
        <taxon>Lophotrochozoa</taxon>
        <taxon>Annelida</taxon>
        <taxon>Polychaeta</taxon>
        <taxon>Sedentaria</taxon>
        <taxon>Scolecida</taxon>
        <taxon>Capitellidae</taxon>
        <taxon>Capitella</taxon>
    </lineage>
</organism>
<reference evidence="9" key="1">
    <citation type="submission" date="2012-12" db="EMBL/GenBank/DDBJ databases">
        <authorList>
            <person name="Hellsten U."/>
            <person name="Grimwood J."/>
            <person name="Chapman J.A."/>
            <person name="Shapiro H."/>
            <person name="Aerts A."/>
            <person name="Otillar R.P."/>
            <person name="Terry A.Y."/>
            <person name="Boore J.L."/>
            <person name="Simakov O."/>
            <person name="Marletaz F."/>
            <person name="Cho S.-J."/>
            <person name="Edsinger-Gonzales E."/>
            <person name="Havlak P."/>
            <person name="Kuo D.-H."/>
            <person name="Larsson T."/>
            <person name="Lv J."/>
            <person name="Arendt D."/>
            <person name="Savage R."/>
            <person name="Osoegawa K."/>
            <person name="de Jong P."/>
            <person name="Lindberg D.R."/>
            <person name="Seaver E.C."/>
            <person name="Weisblat D.A."/>
            <person name="Putnam N.H."/>
            <person name="Grigoriev I.V."/>
            <person name="Rokhsar D.S."/>
        </authorList>
    </citation>
    <scope>NUCLEOTIDE SEQUENCE</scope>
    <source>
        <strain evidence="9">I ESC-2004</strain>
    </source>
</reference>
<evidence type="ECO:0000256" key="1">
    <source>
        <dbReference type="ARBA" id="ARBA00004141"/>
    </source>
</evidence>
<reference evidence="8" key="3">
    <citation type="submission" date="2015-06" db="UniProtKB">
        <authorList>
            <consortium name="EnsemblMetazoa"/>
        </authorList>
    </citation>
    <scope>IDENTIFICATION</scope>
</reference>
<dbReference type="InterPro" id="IPR004853">
    <property type="entry name" value="Sugar_P_trans_dom"/>
</dbReference>
<evidence type="ECO:0000256" key="5">
    <source>
        <dbReference type="SAM" id="Phobius"/>
    </source>
</evidence>
<dbReference type="GO" id="GO:0016020">
    <property type="term" value="C:membrane"/>
    <property type="evidence" value="ECO:0007669"/>
    <property type="project" value="UniProtKB-SubCell"/>
</dbReference>
<dbReference type="PANTHER" id="PTHR11132">
    <property type="entry name" value="SOLUTE CARRIER FAMILY 35"/>
    <property type="match status" value="1"/>
</dbReference>
<dbReference type="OMA" id="WMVVNTL"/>
<keyword evidence="2 5" id="KW-0812">Transmembrane</keyword>